<organism evidence="1 2">
    <name type="scientific">Rhabditophanes sp. KR3021</name>
    <dbReference type="NCBI Taxonomy" id="114890"/>
    <lineage>
        <taxon>Eukaryota</taxon>
        <taxon>Metazoa</taxon>
        <taxon>Ecdysozoa</taxon>
        <taxon>Nematoda</taxon>
        <taxon>Chromadorea</taxon>
        <taxon>Rhabditida</taxon>
        <taxon>Tylenchina</taxon>
        <taxon>Panagrolaimomorpha</taxon>
        <taxon>Strongyloidoidea</taxon>
        <taxon>Alloionematidae</taxon>
        <taxon>Rhabditophanes</taxon>
    </lineage>
</organism>
<dbReference type="Proteomes" id="UP000095286">
    <property type="component" value="Unplaced"/>
</dbReference>
<evidence type="ECO:0000313" key="2">
    <source>
        <dbReference type="WBParaSite" id="RSKR_0000502600.1"/>
    </source>
</evidence>
<accession>A0AC35TWE0</accession>
<sequence>MIENTVTIELDQPNHEKYKNVQTGADDDNDYSDRWWSDIGAPTFHFITPSPSFKTYTYPSRNPKTTKSPLLQTSSGTFNFYNQKTTTSSTTIPPTTTSAMAKAILTTIATTEINKLISFFIVLQSTTFPPPITAPFFFSNTPATPSTTIYAVRPTTPMGTMNQAAVGKGLATNTGTDFPRTAFISIGAISVIFIIVVVMFCVFRCRQAAPVLAHYPMYMNNNHKGPPLNNNNQGYAPVPTDMSPQLMGPPHHCENTKNGHLMYGNGDGVINGMFPPESTLLRTQQPNFCPNAATPTTYQSTTLPAKQNGRLEHSMLYNGHNIHHHNTNTLGSRNTPEVTIIKAPPGTQEPKKRGFKEWYV</sequence>
<dbReference type="WBParaSite" id="RSKR_0000502600.1">
    <property type="protein sequence ID" value="RSKR_0000502600.1"/>
    <property type="gene ID" value="RSKR_0000502600"/>
</dbReference>
<name>A0AC35TWE0_9BILA</name>
<reference evidence="2" key="1">
    <citation type="submission" date="2016-11" db="UniProtKB">
        <authorList>
            <consortium name="WormBaseParasite"/>
        </authorList>
    </citation>
    <scope>IDENTIFICATION</scope>
    <source>
        <strain evidence="2">KR3021</strain>
    </source>
</reference>
<proteinExistence type="predicted"/>
<evidence type="ECO:0000313" key="1">
    <source>
        <dbReference type="Proteomes" id="UP000095286"/>
    </source>
</evidence>
<protein>
    <submittedName>
        <fullName evidence="2">Uncharacterized protein</fullName>
    </submittedName>
</protein>